<protein>
    <submittedName>
        <fullName evidence="1">Uncharacterized protein</fullName>
    </submittedName>
</protein>
<organism evidence="1 2">
    <name type="scientific">Fusarium langsethiae</name>
    <dbReference type="NCBI Taxonomy" id="179993"/>
    <lineage>
        <taxon>Eukaryota</taxon>
        <taxon>Fungi</taxon>
        <taxon>Dikarya</taxon>
        <taxon>Ascomycota</taxon>
        <taxon>Pezizomycotina</taxon>
        <taxon>Sordariomycetes</taxon>
        <taxon>Hypocreomycetidae</taxon>
        <taxon>Hypocreales</taxon>
        <taxon>Nectriaceae</taxon>
        <taxon>Fusarium</taxon>
    </lineage>
</organism>
<name>A0A0N0V820_FUSLA</name>
<gene>
    <name evidence="1" type="ORF">FLAG1_02140</name>
</gene>
<proteinExistence type="predicted"/>
<dbReference type="EMBL" id="JXCE01000019">
    <property type="protein sequence ID" value="KPA44997.1"/>
    <property type="molecule type" value="Genomic_DNA"/>
</dbReference>
<comment type="caution">
    <text evidence="1">The sequence shown here is derived from an EMBL/GenBank/DDBJ whole genome shotgun (WGS) entry which is preliminary data.</text>
</comment>
<accession>A0A0N0V820</accession>
<sequence length="246" mass="27907">MENANLPADEISISMRDAIDATTIIVNRLPRQLIVNESQLTFEELYTCGGLADLERTLYHQQEVDQTMRDCAHMANRDIPMRPRTFPDTNVRVGVLDHDHPPTGKHAGTKQPPERQQGATVFLSVKIESLEETVSFLWKDSRGRPVSPTHVRLSLGSMGEAVALAVEQYDRSMTKAYDIHNSEYVINETRRRVRHFSQAGSVGGGHLPPSFREPELEQPELAFPQAWSLGLEWARAMHIMNLQERR</sequence>
<dbReference type="AlphaFoldDB" id="A0A0N0V820"/>
<evidence type="ECO:0000313" key="1">
    <source>
        <dbReference type="EMBL" id="KPA44997.1"/>
    </source>
</evidence>
<evidence type="ECO:0000313" key="2">
    <source>
        <dbReference type="Proteomes" id="UP000037904"/>
    </source>
</evidence>
<reference evidence="1 2" key="1">
    <citation type="submission" date="2015-04" db="EMBL/GenBank/DDBJ databases">
        <title>The draft genome sequence of Fusarium langsethiae, a T-2/HT-2 mycotoxin producer.</title>
        <authorList>
            <person name="Lysoe E."/>
            <person name="Divon H.H."/>
            <person name="Terzi V."/>
            <person name="Orru L."/>
            <person name="Lamontanara A."/>
            <person name="Kolseth A.-K."/>
            <person name="Frandsen R.J."/>
            <person name="Nielsen K."/>
            <person name="Thrane U."/>
        </authorList>
    </citation>
    <scope>NUCLEOTIDE SEQUENCE [LARGE SCALE GENOMIC DNA]</scope>
    <source>
        <strain evidence="1 2">Fl201059</strain>
    </source>
</reference>
<dbReference type="Proteomes" id="UP000037904">
    <property type="component" value="Unassembled WGS sequence"/>
</dbReference>
<dbReference type="OrthoDB" id="5105382at2759"/>
<keyword evidence="2" id="KW-1185">Reference proteome</keyword>